<feature type="transmembrane region" description="Helical" evidence="1">
    <location>
        <begin position="124"/>
        <end position="141"/>
    </location>
</feature>
<evidence type="ECO:0008006" key="4">
    <source>
        <dbReference type="Google" id="ProtNLM"/>
    </source>
</evidence>
<dbReference type="PANTHER" id="PTHR41771:SF1">
    <property type="entry name" value="MEMBRANE PROTEIN"/>
    <property type="match status" value="1"/>
</dbReference>
<feature type="transmembrane region" description="Helical" evidence="1">
    <location>
        <begin position="148"/>
        <end position="167"/>
    </location>
</feature>
<feature type="transmembrane region" description="Helical" evidence="1">
    <location>
        <begin position="200"/>
        <end position="222"/>
    </location>
</feature>
<sequence length="370" mass="41227">MIRNKKSFFIKLALIIVSGLCVYLFGKNDAFLYHQEIGRVVQEKTRATHETVDEFNNYDEVTEQVLELELLNGDHKGEKITVKNHYSLSGGITQAYHQGQSVFLTLHKNKNHTIYQISHYKRDVYLMMLAWLVVVLLLLTTELQAFRTILSVALNFALFILFIEIDVQWNLTYFFWLFAVSAVLFTALSLALVIGLNRQFIVTFSSVFLGTSLALVIGVIVLKLTQSQGVHYEALNFATQSPIQLFLSATLIGVLGAVMDAATDIVSTVFEVKRATPNLGAKALFQSGQQVGRAVMGPLINVLLLIFFAETFTMAILFFRTGNSMAYTFEWTIALGVVQTLISGIGIMLTIPLASFISAKMLGGMNNDSH</sequence>
<feature type="transmembrane region" description="Helical" evidence="1">
    <location>
        <begin position="173"/>
        <end position="193"/>
    </location>
</feature>
<dbReference type="eggNOG" id="COG5438">
    <property type="taxonomic scope" value="Bacteria"/>
</dbReference>
<keyword evidence="1" id="KW-0472">Membrane</keyword>
<dbReference type="InterPro" id="IPR012507">
    <property type="entry name" value="YibE_F"/>
</dbReference>
<dbReference type="EMBL" id="JQBZ01000016">
    <property type="protein sequence ID" value="KRN89418.1"/>
    <property type="molecule type" value="Genomic_DNA"/>
</dbReference>
<dbReference type="PANTHER" id="PTHR41771">
    <property type="entry name" value="MEMBRANE PROTEIN-RELATED"/>
    <property type="match status" value="1"/>
</dbReference>
<keyword evidence="1" id="KW-1133">Transmembrane helix</keyword>
<feature type="transmembrane region" description="Helical" evidence="1">
    <location>
        <begin position="299"/>
        <end position="319"/>
    </location>
</feature>
<dbReference type="Proteomes" id="UP000051500">
    <property type="component" value="Unassembled WGS sequence"/>
</dbReference>
<evidence type="ECO:0000313" key="2">
    <source>
        <dbReference type="EMBL" id="KRN89418.1"/>
    </source>
</evidence>
<evidence type="ECO:0000313" key="3">
    <source>
        <dbReference type="Proteomes" id="UP000051500"/>
    </source>
</evidence>
<feature type="transmembrane region" description="Helical" evidence="1">
    <location>
        <begin position="242"/>
        <end position="263"/>
    </location>
</feature>
<evidence type="ECO:0000256" key="1">
    <source>
        <dbReference type="SAM" id="Phobius"/>
    </source>
</evidence>
<name>A0A0R2KS36_9LACO</name>
<gene>
    <name evidence="2" type="ORF">IV53_GL000136</name>
</gene>
<dbReference type="AlphaFoldDB" id="A0A0R2KS36"/>
<dbReference type="RefSeq" id="WP_035463420.1">
    <property type="nucleotide sequence ID" value="NZ_AUHP01000005.1"/>
</dbReference>
<protein>
    <recommendedName>
        <fullName evidence="4">Multitransmembrane protein</fullName>
    </recommendedName>
</protein>
<keyword evidence="1" id="KW-0812">Transmembrane</keyword>
<proteinExistence type="predicted"/>
<accession>A0A0R2KS36</accession>
<dbReference type="OrthoDB" id="5753718at2"/>
<dbReference type="PATRIC" id="fig|1122146.4.peg.137"/>
<organism evidence="2 3">
    <name type="scientific">Ligilactobacillus ceti DSM 22408</name>
    <dbReference type="NCBI Taxonomy" id="1122146"/>
    <lineage>
        <taxon>Bacteria</taxon>
        <taxon>Bacillati</taxon>
        <taxon>Bacillota</taxon>
        <taxon>Bacilli</taxon>
        <taxon>Lactobacillales</taxon>
        <taxon>Lactobacillaceae</taxon>
        <taxon>Ligilactobacillus</taxon>
    </lineage>
</organism>
<dbReference type="STRING" id="1122146.IV53_GL000136"/>
<reference evidence="2 3" key="1">
    <citation type="journal article" date="2015" name="Genome Announc.">
        <title>Expanding the biotechnology potential of lactobacilli through comparative genomics of 213 strains and associated genera.</title>
        <authorList>
            <person name="Sun Z."/>
            <person name="Harris H.M."/>
            <person name="McCann A."/>
            <person name="Guo C."/>
            <person name="Argimon S."/>
            <person name="Zhang W."/>
            <person name="Yang X."/>
            <person name="Jeffery I.B."/>
            <person name="Cooney J.C."/>
            <person name="Kagawa T.F."/>
            <person name="Liu W."/>
            <person name="Song Y."/>
            <person name="Salvetti E."/>
            <person name="Wrobel A."/>
            <person name="Rasinkangas P."/>
            <person name="Parkhill J."/>
            <person name="Rea M.C."/>
            <person name="O'Sullivan O."/>
            <person name="Ritari J."/>
            <person name="Douillard F.P."/>
            <person name="Paul Ross R."/>
            <person name="Yang R."/>
            <person name="Briner A.E."/>
            <person name="Felis G.E."/>
            <person name="de Vos W.M."/>
            <person name="Barrangou R."/>
            <person name="Klaenhammer T.R."/>
            <person name="Caufield P.W."/>
            <person name="Cui Y."/>
            <person name="Zhang H."/>
            <person name="O'Toole P.W."/>
        </authorList>
    </citation>
    <scope>NUCLEOTIDE SEQUENCE [LARGE SCALE GENOMIC DNA]</scope>
    <source>
        <strain evidence="2 3">DSM 22408</strain>
    </source>
</reference>
<feature type="transmembrane region" description="Helical" evidence="1">
    <location>
        <begin position="331"/>
        <end position="357"/>
    </location>
</feature>
<feature type="transmembrane region" description="Helical" evidence="1">
    <location>
        <begin position="7"/>
        <end position="26"/>
    </location>
</feature>
<comment type="caution">
    <text evidence="2">The sequence shown here is derived from an EMBL/GenBank/DDBJ whole genome shotgun (WGS) entry which is preliminary data.</text>
</comment>
<dbReference type="Pfam" id="PF07907">
    <property type="entry name" value="YibE_F"/>
    <property type="match status" value="1"/>
</dbReference>
<keyword evidence="3" id="KW-1185">Reference proteome</keyword>